<name>A0A949N5A2_9ACTN</name>
<comment type="caution">
    <text evidence="2">The sequence shown here is derived from an EMBL/GenBank/DDBJ whole genome shotgun (WGS) entry which is preliminary data.</text>
</comment>
<sequence length="108" mass="10685">MAHAVRERAPASPLGRVLNSDGRAHPAANAFAAAAAVLGLVALATAFFPGLHLIASWSGLLGVGAGLWGQMISSTTGERFLSVLGLGASAVGLYIGIAHGGLWGGLLG</sequence>
<reference evidence="2" key="1">
    <citation type="submission" date="2021-06" db="EMBL/GenBank/DDBJ databases">
        <title>Sequencing of actinobacteria type strains.</title>
        <authorList>
            <person name="Nguyen G.-S."/>
            <person name="Wentzel A."/>
        </authorList>
    </citation>
    <scope>NUCLEOTIDE SEQUENCE</scope>
    <source>
        <strain evidence="2">P38-E01</strain>
    </source>
</reference>
<keyword evidence="1" id="KW-0472">Membrane</keyword>
<dbReference type="RefSeq" id="WP_211039702.1">
    <property type="nucleotide sequence ID" value="NZ_JAELVF020000001.1"/>
</dbReference>
<dbReference type="Proteomes" id="UP000694501">
    <property type="component" value="Unassembled WGS sequence"/>
</dbReference>
<feature type="transmembrane region" description="Helical" evidence="1">
    <location>
        <begin position="28"/>
        <end position="48"/>
    </location>
</feature>
<dbReference type="AlphaFoldDB" id="A0A949N5A2"/>
<feature type="transmembrane region" description="Helical" evidence="1">
    <location>
        <begin position="54"/>
        <end position="73"/>
    </location>
</feature>
<keyword evidence="3" id="KW-1185">Reference proteome</keyword>
<feature type="transmembrane region" description="Helical" evidence="1">
    <location>
        <begin position="80"/>
        <end position="102"/>
    </location>
</feature>
<evidence type="ECO:0000256" key="1">
    <source>
        <dbReference type="SAM" id="Phobius"/>
    </source>
</evidence>
<protein>
    <submittedName>
        <fullName evidence="2">Uncharacterized protein</fullName>
    </submittedName>
</protein>
<keyword evidence="1" id="KW-0812">Transmembrane</keyword>
<keyword evidence="1" id="KW-1133">Transmembrane helix</keyword>
<organism evidence="2 3">
    <name type="scientific">Streptomyces tardus</name>
    <dbReference type="NCBI Taxonomy" id="2780544"/>
    <lineage>
        <taxon>Bacteria</taxon>
        <taxon>Bacillati</taxon>
        <taxon>Actinomycetota</taxon>
        <taxon>Actinomycetes</taxon>
        <taxon>Kitasatosporales</taxon>
        <taxon>Streptomycetaceae</taxon>
        <taxon>Streptomyces</taxon>
    </lineage>
</organism>
<evidence type="ECO:0000313" key="2">
    <source>
        <dbReference type="EMBL" id="MBU7597772.1"/>
    </source>
</evidence>
<gene>
    <name evidence="2" type="ORF">JGS22_009100</name>
</gene>
<proteinExistence type="predicted"/>
<accession>A0A949N5A2</accession>
<evidence type="ECO:0000313" key="3">
    <source>
        <dbReference type="Proteomes" id="UP000694501"/>
    </source>
</evidence>
<dbReference type="EMBL" id="JAELVF020000001">
    <property type="protein sequence ID" value="MBU7597772.1"/>
    <property type="molecule type" value="Genomic_DNA"/>
</dbReference>